<feature type="non-terminal residue" evidence="1">
    <location>
        <position position="1"/>
    </location>
</feature>
<sequence length="83" mass="8620">IALGGMAAPTDIRVEGVYTFPNGTNTYTCVLPRAQAAASVEVPHSEESEAAVPISFESKNASSDNTAGNAVWDAQPLGNILWA</sequence>
<gene>
    <name evidence="1" type="ORF">S01H1_64853</name>
</gene>
<name>X0Y6D6_9ZZZZ</name>
<organism evidence="1">
    <name type="scientific">marine sediment metagenome</name>
    <dbReference type="NCBI Taxonomy" id="412755"/>
    <lineage>
        <taxon>unclassified sequences</taxon>
        <taxon>metagenomes</taxon>
        <taxon>ecological metagenomes</taxon>
    </lineage>
</organism>
<accession>X0Y6D6</accession>
<dbReference type="AlphaFoldDB" id="X0Y6D6"/>
<reference evidence="1" key="1">
    <citation type="journal article" date="2014" name="Front. Microbiol.">
        <title>High frequency of phylogenetically diverse reductive dehalogenase-homologous genes in deep subseafloor sedimentary metagenomes.</title>
        <authorList>
            <person name="Kawai M."/>
            <person name="Futagami T."/>
            <person name="Toyoda A."/>
            <person name="Takaki Y."/>
            <person name="Nishi S."/>
            <person name="Hori S."/>
            <person name="Arai W."/>
            <person name="Tsubouchi T."/>
            <person name="Morono Y."/>
            <person name="Uchiyama I."/>
            <person name="Ito T."/>
            <person name="Fujiyama A."/>
            <person name="Inagaki F."/>
            <person name="Takami H."/>
        </authorList>
    </citation>
    <scope>NUCLEOTIDE SEQUENCE</scope>
    <source>
        <strain evidence="1">Expedition CK06-06</strain>
    </source>
</reference>
<proteinExistence type="predicted"/>
<dbReference type="EMBL" id="BARS01042776">
    <property type="protein sequence ID" value="GAG32436.1"/>
    <property type="molecule type" value="Genomic_DNA"/>
</dbReference>
<evidence type="ECO:0000313" key="1">
    <source>
        <dbReference type="EMBL" id="GAG32436.1"/>
    </source>
</evidence>
<comment type="caution">
    <text evidence="1">The sequence shown here is derived from an EMBL/GenBank/DDBJ whole genome shotgun (WGS) entry which is preliminary data.</text>
</comment>
<protein>
    <submittedName>
        <fullName evidence="1">Uncharacterized protein</fullName>
    </submittedName>
</protein>